<proteinExistence type="predicted"/>
<keyword evidence="6" id="KW-1185">Reference proteome</keyword>
<dbReference type="InterPro" id="IPR011991">
    <property type="entry name" value="ArsR-like_HTH"/>
</dbReference>
<dbReference type="InterPro" id="IPR036390">
    <property type="entry name" value="WH_DNA-bd_sf"/>
</dbReference>
<evidence type="ECO:0000313" key="5">
    <source>
        <dbReference type="EMBL" id="KJK46634.1"/>
    </source>
</evidence>
<sequence>MTSGARHVDTELDEIDRRILRELEADGRLSGRALAERVTISRANAYARFDRLVADGVITGFTARVDPVKVGLTTSAYVAMTVRQHNWRDLQAQLRAIPEVRHMALMGGEFDVMLLVRAEDNNALRRVVLEQLQTIPGVLSTKTFLIFEDAGN</sequence>
<evidence type="ECO:0000313" key="6">
    <source>
        <dbReference type="Proteomes" id="UP000033393"/>
    </source>
</evidence>
<dbReference type="InterPro" id="IPR019887">
    <property type="entry name" value="Tscrpt_reg_AsnC/Lrp_C"/>
</dbReference>
<organism evidence="5 6">
    <name type="scientific">Lentzea aerocolonigenes</name>
    <name type="common">Lechevalieria aerocolonigenes</name>
    <name type="synonym">Saccharothrix aerocolonigenes</name>
    <dbReference type="NCBI Taxonomy" id="68170"/>
    <lineage>
        <taxon>Bacteria</taxon>
        <taxon>Bacillati</taxon>
        <taxon>Actinomycetota</taxon>
        <taxon>Actinomycetes</taxon>
        <taxon>Pseudonocardiales</taxon>
        <taxon>Pseudonocardiaceae</taxon>
        <taxon>Lentzea</taxon>
    </lineage>
</organism>
<dbReference type="STRING" id="68170.GCA_000974445_00297"/>
<dbReference type="Pfam" id="PF01037">
    <property type="entry name" value="AsnC_trans_reg"/>
    <property type="match status" value="1"/>
</dbReference>
<comment type="caution">
    <text evidence="5">The sequence shown here is derived from an EMBL/GenBank/DDBJ whole genome shotgun (WGS) entry which is preliminary data.</text>
</comment>
<dbReference type="Gene3D" id="3.30.70.920">
    <property type="match status" value="1"/>
</dbReference>
<evidence type="ECO:0000256" key="1">
    <source>
        <dbReference type="ARBA" id="ARBA00023015"/>
    </source>
</evidence>
<evidence type="ECO:0000256" key="3">
    <source>
        <dbReference type="ARBA" id="ARBA00023163"/>
    </source>
</evidence>
<dbReference type="PANTHER" id="PTHR30154">
    <property type="entry name" value="LEUCINE-RESPONSIVE REGULATORY PROTEIN"/>
    <property type="match status" value="1"/>
</dbReference>
<dbReference type="AlphaFoldDB" id="A0A0F0GT29"/>
<accession>A0A0F0GT29</accession>
<keyword evidence="3" id="KW-0804">Transcription</keyword>
<dbReference type="SUPFAM" id="SSF46785">
    <property type="entry name" value="Winged helix' DNA-binding domain"/>
    <property type="match status" value="1"/>
</dbReference>
<dbReference type="SUPFAM" id="SSF54909">
    <property type="entry name" value="Dimeric alpha+beta barrel"/>
    <property type="match status" value="1"/>
</dbReference>
<dbReference type="PANTHER" id="PTHR30154:SF34">
    <property type="entry name" value="TRANSCRIPTIONAL REGULATOR AZLB"/>
    <property type="match status" value="1"/>
</dbReference>
<keyword evidence="1" id="KW-0805">Transcription regulation</keyword>
<dbReference type="CDD" id="cd00090">
    <property type="entry name" value="HTH_ARSR"/>
    <property type="match status" value="1"/>
</dbReference>
<reference evidence="5 6" key="1">
    <citation type="submission" date="2015-02" db="EMBL/GenBank/DDBJ databases">
        <authorList>
            <person name="Ju K.-S."/>
            <person name="Doroghazi J.R."/>
            <person name="Metcalf W."/>
        </authorList>
    </citation>
    <scope>NUCLEOTIDE SEQUENCE [LARGE SCALE GENOMIC DNA]</scope>
    <source>
        <strain evidence="5 6">NRRL B-16140</strain>
    </source>
</reference>
<dbReference type="GO" id="GO:0043200">
    <property type="term" value="P:response to amino acid"/>
    <property type="evidence" value="ECO:0007669"/>
    <property type="project" value="TreeGrafter"/>
</dbReference>
<evidence type="ECO:0000259" key="4">
    <source>
        <dbReference type="PROSITE" id="PS50956"/>
    </source>
</evidence>
<keyword evidence="2" id="KW-0238">DNA-binding</keyword>
<dbReference type="GO" id="GO:0005829">
    <property type="term" value="C:cytosol"/>
    <property type="evidence" value="ECO:0007669"/>
    <property type="project" value="TreeGrafter"/>
</dbReference>
<dbReference type="Proteomes" id="UP000033393">
    <property type="component" value="Unassembled WGS sequence"/>
</dbReference>
<dbReference type="InterPro" id="IPR019888">
    <property type="entry name" value="Tscrpt_reg_AsnC-like"/>
</dbReference>
<dbReference type="Pfam" id="PF13412">
    <property type="entry name" value="HTH_24"/>
    <property type="match status" value="1"/>
</dbReference>
<feature type="domain" description="HTH asnC-type" evidence="4">
    <location>
        <begin position="12"/>
        <end position="73"/>
    </location>
</feature>
<dbReference type="InterPro" id="IPR036388">
    <property type="entry name" value="WH-like_DNA-bd_sf"/>
</dbReference>
<dbReference type="EMBL" id="JYJG01000159">
    <property type="protein sequence ID" value="KJK46634.1"/>
    <property type="molecule type" value="Genomic_DNA"/>
</dbReference>
<dbReference type="InterPro" id="IPR011008">
    <property type="entry name" value="Dimeric_a/b-barrel"/>
</dbReference>
<evidence type="ECO:0000256" key="2">
    <source>
        <dbReference type="ARBA" id="ARBA00023125"/>
    </source>
</evidence>
<gene>
    <name evidence="5" type="ORF">UK23_22995</name>
</gene>
<dbReference type="GO" id="GO:0043565">
    <property type="term" value="F:sequence-specific DNA binding"/>
    <property type="evidence" value="ECO:0007669"/>
    <property type="project" value="InterPro"/>
</dbReference>
<dbReference type="PRINTS" id="PR00033">
    <property type="entry name" value="HTHASNC"/>
</dbReference>
<dbReference type="InterPro" id="IPR000485">
    <property type="entry name" value="AsnC-type_HTH_dom"/>
</dbReference>
<name>A0A0F0GT29_LENAE</name>
<dbReference type="Gene3D" id="1.10.10.10">
    <property type="entry name" value="Winged helix-like DNA-binding domain superfamily/Winged helix DNA-binding domain"/>
    <property type="match status" value="1"/>
</dbReference>
<dbReference type="SMART" id="SM00344">
    <property type="entry name" value="HTH_ASNC"/>
    <property type="match status" value="1"/>
</dbReference>
<protein>
    <submittedName>
        <fullName evidence="5">Transcriptional regulator</fullName>
    </submittedName>
</protein>
<dbReference type="PROSITE" id="PS50956">
    <property type="entry name" value="HTH_ASNC_2"/>
    <property type="match status" value="1"/>
</dbReference>
<dbReference type="PATRIC" id="fig|68170.10.peg.5840"/>